<evidence type="ECO:0000259" key="2">
    <source>
        <dbReference type="Pfam" id="PF11959"/>
    </source>
</evidence>
<dbReference type="RefSeq" id="WP_119015199.1">
    <property type="nucleotide sequence ID" value="NZ_QXEV01000001.1"/>
</dbReference>
<feature type="domain" description="NodB homology" evidence="1">
    <location>
        <begin position="39"/>
        <end position="137"/>
    </location>
</feature>
<dbReference type="EMBL" id="QXEV01000001">
    <property type="protein sequence ID" value="RIA78452.1"/>
    <property type="molecule type" value="Genomic_DNA"/>
</dbReference>
<dbReference type="Pfam" id="PF11959">
    <property type="entry name" value="DUF3473"/>
    <property type="match status" value="1"/>
</dbReference>
<feature type="domain" description="DUF3473" evidence="2">
    <location>
        <begin position="163"/>
        <end position="275"/>
    </location>
</feature>
<dbReference type="SUPFAM" id="SSF88713">
    <property type="entry name" value="Glycoside hydrolase/deacetylase"/>
    <property type="match status" value="1"/>
</dbReference>
<organism evidence="3 4">
    <name type="scientific">Anaeroplasma bactoclasticum</name>
    <dbReference type="NCBI Taxonomy" id="2088"/>
    <lineage>
        <taxon>Bacteria</taxon>
        <taxon>Bacillati</taxon>
        <taxon>Mycoplasmatota</taxon>
        <taxon>Mollicutes</taxon>
        <taxon>Anaeroplasmatales</taxon>
        <taxon>Anaeroplasmataceae</taxon>
        <taxon>Anaeroplasma</taxon>
    </lineage>
</organism>
<dbReference type="OrthoDB" id="9806342at2"/>
<dbReference type="GO" id="GO:0005975">
    <property type="term" value="P:carbohydrate metabolic process"/>
    <property type="evidence" value="ECO:0007669"/>
    <property type="project" value="InterPro"/>
</dbReference>
<dbReference type="PANTHER" id="PTHR47561:SF1">
    <property type="entry name" value="POLYSACCHARIDE DEACETYLASE FAMILY PROTEIN (AFU_ORTHOLOGUE AFUA_6G05030)"/>
    <property type="match status" value="1"/>
</dbReference>
<dbReference type="AlphaFoldDB" id="A0A397RYV0"/>
<dbReference type="GO" id="GO:0016810">
    <property type="term" value="F:hydrolase activity, acting on carbon-nitrogen (but not peptide) bonds"/>
    <property type="evidence" value="ECO:0007669"/>
    <property type="project" value="InterPro"/>
</dbReference>
<accession>A0A397RYV0</accession>
<protein>
    <submittedName>
        <fullName evidence="3">Polysaccharide deacetylase</fullName>
    </submittedName>
</protein>
<evidence type="ECO:0000313" key="3">
    <source>
        <dbReference type="EMBL" id="RIA78452.1"/>
    </source>
</evidence>
<evidence type="ECO:0000259" key="1">
    <source>
        <dbReference type="Pfam" id="PF01522"/>
    </source>
</evidence>
<dbReference type="PANTHER" id="PTHR47561">
    <property type="entry name" value="POLYSACCHARIDE DEACETYLASE FAMILY PROTEIN (AFU_ORTHOLOGUE AFUA_6G05030)"/>
    <property type="match status" value="1"/>
</dbReference>
<name>A0A397RYV0_9MOLU</name>
<dbReference type="InterPro" id="IPR002509">
    <property type="entry name" value="NODB_dom"/>
</dbReference>
<comment type="caution">
    <text evidence="3">The sequence shown here is derived from an EMBL/GenBank/DDBJ whole genome shotgun (WGS) entry which is preliminary data.</text>
</comment>
<dbReference type="Gene3D" id="3.20.20.370">
    <property type="entry name" value="Glycoside hydrolase/deacetylase"/>
    <property type="match status" value="1"/>
</dbReference>
<reference evidence="3 4" key="1">
    <citation type="submission" date="2018-08" db="EMBL/GenBank/DDBJ databases">
        <title>Genomic Encyclopedia of Archaeal and Bacterial Type Strains, Phase II (KMG-II): from individual species to whole genera.</title>
        <authorList>
            <person name="Goeker M."/>
        </authorList>
    </citation>
    <scope>NUCLEOTIDE SEQUENCE [LARGE SCALE GENOMIC DNA]</scope>
    <source>
        <strain evidence="3 4">ATCC 27112</strain>
    </source>
</reference>
<dbReference type="InterPro" id="IPR022560">
    <property type="entry name" value="DUF3473"/>
</dbReference>
<proteinExistence type="predicted"/>
<dbReference type="Proteomes" id="UP000266506">
    <property type="component" value="Unassembled WGS sequence"/>
</dbReference>
<gene>
    <name evidence="3" type="ORF">EI71_00012</name>
</gene>
<evidence type="ECO:0000313" key="4">
    <source>
        <dbReference type="Proteomes" id="UP000266506"/>
    </source>
</evidence>
<dbReference type="InterPro" id="IPR011330">
    <property type="entry name" value="Glyco_hydro/deAcase_b/a-brl"/>
</dbReference>
<dbReference type="InParanoid" id="A0A397RYV0"/>
<sequence>MKYAFMTMDVESYYDIECFKGRNVEYQEKYSCEEAMIDYVHLLDKYNIKGTFFTLCSSLPLARPFLKEAITNGHELALHGFDHTSPLSMNEKEFEESILKSKKILEDEFHTIIKGYRAPCFGILDSYIEILKRNGFSYDSSSLNFHLAINSGKVNLETYERLNHLCYKKDSFFEITPNRVRAYSGHLPVSGGGYIRLVPWFVIKYYIWKCIRNTDCYMFYVHPYEVSRKKAPHMKDIKFVEWFFVRIGRKSYLKKIERIIKYLKKKGFEFKSLGEYTKTA</sequence>
<keyword evidence="4" id="KW-1185">Reference proteome</keyword>
<dbReference type="Pfam" id="PF01522">
    <property type="entry name" value="Polysacc_deac_1"/>
    <property type="match status" value="1"/>
</dbReference>